<dbReference type="InterPro" id="IPR012910">
    <property type="entry name" value="Plug_dom"/>
</dbReference>
<evidence type="ECO:0000256" key="4">
    <source>
        <dbReference type="ARBA" id="ARBA00022692"/>
    </source>
</evidence>
<evidence type="ECO:0000256" key="11">
    <source>
        <dbReference type="SAM" id="SignalP"/>
    </source>
</evidence>
<dbReference type="Proteomes" id="UP001597387">
    <property type="component" value="Unassembled WGS sequence"/>
</dbReference>
<dbReference type="Pfam" id="PF13715">
    <property type="entry name" value="CarbopepD_reg_2"/>
    <property type="match status" value="1"/>
</dbReference>
<dbReference type="Pfam" id="PF07715">
    <property type="entry name" value="Plug"/>
    <property type="match status" value="1"/>
</dbReference>
<dbReference type="EMBL" id="JBHUHZ010000001">
    <property type="protein sequence ID" value="MFD2162136.1"/>
    <property type="molecule type" value="Genomic_DNA"/>
</dbReference>
<keyword evidence="3 8" id="KW-1134">Transmembrane beta strand</keyword>
<dbReference type="InterPro" id="IPR008969">
    <property type="entry name" value="CarboxyPept-like_regulatory"/>
</dbReference>
<keyword evidence="15" id="KW-1185">Reference proteome</keyword>
<evidence type="ECO:0000256" key="7">
    <source>
        <dbReference type="ARBA" id="ARBA00023237"/>
    </source>
</evidence>
<gene>
    <name evidence="14" type="ORF">ACFSJU_07005</name>
</gene>
<feature type="compositionally biased region" description="Low complexity" evidence="10">
    <location>
        <begin position="572"/>
        <end position="583"/>
    </location>
</feature>
<evidence type="ECO:0000256" key="9">
    <source>
        <dbReference type="RuleBase" id="RU003357"/>
    </source>
</evidence>
<dbReference type="Gene3D" id="2.40.170.20">
    <property type="entry name" value="TonB-dependent receptor, beta-barrel domain"/>
    <property type="match status" value="1"/>
</dbReference>
<feature type="signal peptide" evidence="11">
    <location>
        <begin position="1"/>
        <end position="27"/>
    </location>
</feature>
<comment type="subcellular location">
    <subcellularLocation>
        <location evidence="1 8">Cell outer membrane</location>
        <topology evidence="1 8">Multi-pass membrane protein</topology>
    </subcellularLocation>
</comment>
<evidence type="ECO:0000256" key="10">
    <source>
        <dbReference type="SAM" id="MobiDB-lite"/>
    </source>
</evidence>
<evidence type="ECO:0000313" key="15">
    <source>
        <dbReference type="Proteomes" id="UP001597387"/>
    </source>
</evidence>
<dbReference type="RefSeq" id="WP_255897797.1">
    <property type="nucleotide sequence ID" value="NZ_JAFMZO010000001.1"/>
</dbReference>
<proteinExistence type="inferred from homology"/>
<evidence type="ECO:0000256" key="2">
    <source>
        <dbReference type="ARBA" id="ARBA00022448"/>
    </source>
</evidence>
<dbReference type="InterPro" id="IPR023996">
    <property type="entry name" value="TonB-dep_OMP_SusC/RagA"/>
</dbReference>
<evidence type="ECO:0000259" key="12">
    <source>
        <dbReference type="Pfam" id="PF00593"/>
    </source>
</evidence>
<comment type="caution">
    <text evidence="14">The sequence shown here is derived from an EMBL/GenBank/DDBJ whole genome shotgun (WGS) entry which is preliminary data.</text>
</comment>
<feature type="domain" description="TonB-dependent receptor plug" evidence="13">
    <location>
        <begin position="133"/>
        <end position="257"/>
    </location>
</feature>
<dbReference type="Gene3D" id="2.60.40.1120">
    <property type="entry name" value="Carboxypeptidase-like, regulatory domain"/>
    <property type="match status" value="1"/>
</dbReference>
<evidence type="ECO:0000313" key="14">
    <source>
        <dbReference type="EMBL" id="MFD2162136.1"/>
    </source>
</evidence>
<dbReference type="NCBIfam" id="TIGR04057">
    <property type="entry name" value="SusC_RagA_signa"/>
    <property type="match status" value="1"/>
</dbReference>
<comment type="similarity">
    <text evidence="8 9">Belongs to the TonB-dependent receptor family.</text>
</comment>
<feature type="domain" description="TonB-dependent receptor-like beta-barrel" evidence="12">
    <location>
        <begin position="436"/>
        <end position="824"/>
    </location>
</feature>
<dbReference type="InterPro" id="IPR000531">
    <property type="entry name" value="Beta-barrel_TonB"/>
</dbReference>
<keyword evidence="5 9" id="KW-0798">TonB box</keyword>
<dbReference type="Pfam" id="PF00593">
    <property type="entry name" value="TonB_dep_Rec_b-barrel"/>
    <property type="match status" value="1"/>
</dbReference>
<keyword evidence="11" id="KW-0732">Signal</keyword>
<dbReference type="NCBIfam" id="TIGR04056">
    <property type="entry name" value="OMP_RagA_SusC"/>
    <property type="match status" value="1"/>
</dbReference>
<feature type="compositionally biased region" description="Polar residues" evidence="10">
    <location>
        <begin position="588"/>
        <end position="598"/>
    </location>
</feature>
<protein>
    <submittedName>
        <fullName evidence="14">SusC/RagA family TonB-linked outer membrane protein</fullName>
    </submittedName>
</protein>
<feature type="chain" id="PRO_5045694123" evidence="11">
    <location>
        <begin position="28"/>
        <end position="1080"/>
    </location>
</feature>
<organism evidence="14 15">
    <name type="scientific">Paradesertivirga mongoliensis</name>
    <dbReference type="NCBI Taxonomy" id="2100740"/>
    <lineage>
        <taxon>Bacteria</taxon>
        <taxon>Pseudomonadati</taxon>
        <taxon>Bacteroidota</taxon>
        <taxon>Sphingobacteriia</taxon>
        <taxon>Sphingobacteriales</taxon>
        <taxon>Sphingobacteriaceae</taxon>
        <taxon>Paradesertivirga</taxon>
    </lineage>
</organism>
<dbReference type="InterPro" id="IPR039426">
    <property type="entry name" value="TonB-dep_rcpt-like"/>
</dbReference>
<evidence type="ECO:0000256" key="8">
    <source>
        <dbReference type="PROSITE-ProRule" id="PRU01360"/>
    </source>
</evidence>
<accession>A0ABW4ZKQ7</accession>
<feature type="region of interest" description="Disordered" evidence="10">
    <location>
        <begin position="572"/>
        <end position="598"/>
    </location>
</feature>
<evidence type="ECO:0000259" key="13">
    <source>
        <dbReference type="Pfam" id="PF07715"/>
    </source>
</evidence>
<sequence>MKKLFTVPLTFALAVMMLAFQAQSVTAQTRTIRGKVIDRKDKQPVIGATVTEVDKDRRTVNGVVTDVDGNFVLRVSNPLNKVNVSFLGYKTAVFDIGSRTALDVQLDPSVSELTEVVVTGRKMSSNGLLEIDERSSTVSVARVNAKDLEEMSATSIDQALQGRLPGVDFAANSGDPGAGMQIRIRGTSTINGSTDPLIVVDGMPYETEIPEDFNFGTADEQGYATLLNIAPSDIQDISVLKDAAATAVWGSRASNGVLLINTKRGRQGKPVVSYSVRGTMSRQPEAIPMLSGDQFSMLIPEAYMNRTGTPLNTQTVKELQYDISDPYYYYNYSNNTNWIDAITQTGYKQDHSVSINGGGEKARYYASVGYLGEKGTTIGTGLDRISTRINLDYNVSNKIKFRTDIAYTHSVTDKIFDGDARKIAYDKMPNMSIYEYDAQGNNTGIYLSPLQNIQGSFDRTFNPVAMLREARNNVIGERITPHFNLQYDFMPDFLKATVDVQFDIENSKNKSFLPQIATGRPISELVVNRAYDGDRDAFRLQTKTNLVFTPQLGEKHNFIGLLSLLSNDDRSTSLQTSSSNSASPELQDPSSPSRTQNLASNFSQVRSVAGLLNGQYSFNDKYIINAGLRVDGNSKFGPANRYGLFPSISTRWRISGENFLKDVKAIDDLSLRASYGQSGRAPKTNYGFYNIYKNYDWDYLGNSAVYSSDIELRNLRWETVTGRNLGLNVILFKNKLDFDVDVYRMRTTDLFFPGLSIPSISGYNSLDMNVGTMDNQGWEINLRANPLKTKNWNVNLSFNFARNVNVIREISEFYPTEEGNTNTNGEYKRFLQVDNPFGSFYGYRFKGVYTDADATIARDKNNKPLIGADGASVPMRFDYPNTNYVFQPGDAMYEDINHDGNINYMDVVYLGNGNPKFIGGFGPEIIYKGNLKVMAFFSFRYKYDVINTTKMNSTSMHNYDNQSTAVLRRWRNPGDVTDIPRALYGSGYNWLGSDRYVEDASFIRLKTVTVRYNFAKPITDKLKMKNLGIYFTAENLLTFTSYTGQDPEVSPKLNSPFALIQDGSMTPPTRNMVFGLTAGF</sequence>
<dbReference type="InterPro" id="IPR037066">
    <property type="entry name" value="Plug_dom_sf"/>
</dbReference>
<name>A0ABW4ZKQ7_9SPHI</name>
<reference evidence="15" key="1">
    <citation type="journal article" date="2019" name="Int. J. Syst. Evol. Microbiol.">
        <title>The Global Catalogue of Microorganisms (GCM) 10K type strain sequencing project: providing services to taxonomists for standard genome sequencing and annotation.</title>
        <authorList>
            <consortium name="The Broad Institute Genomics Platform"/>
            <consortium name="The Broad Institute Genome Sequencing Center for Infectious Disease"/>
            <person name="Wu L."/>
            <person name="Ma J."/>
        </authorList>
    </citation>
    <scope>NUCLEOTIDE SEQUENCE [LARGE SCALE GENOMIC DNA]</scope>
    <source>
        <strain evidence="15">KCTC 42217</strain>
    </source>
</reference>
<dbReference type="PROSITE" id="PS52016">
    <property type="entry name" value="TONB_DEPENDENT_REC_3"/>
    <property type="match status" value="1"/>
</dbReference>
<evidence type="ECO:0000256" key="6">
    <source>
        <dbReference type="ARBA" id="ARBA00023136"/>
    </source>
</evidence>
<dbReference type="InterPro" id="IPR023997">
    <property type="entry name" value="TonB-dep_OMP_SusC/RagA_CS"/>
</dbReference>
<evidence type="ECO:0000256" key="3">
    <source>
        <dbReference type="ARBA" id="ARBA00022452"/>
    </source>
</evidence>
<dbReference type="Gene3D" id="2.170.130.10">
    <property type="entry name" value="TonB-dependent receptor, plug domain"/>
    <property type="match status" value="1"/>
</dbReference>
<keyword evidence="4 8" id="KW-0812">Transmembrane</keyword>
<keyword evidence="2 8" id="KW-0813">Transport</keyword>
<keyword evidence="7 8" id="KW-0998">Cell outer membrane</keyword>
<dbReference type="InterPro" id="IPR036942">
    <property type="entry name" value="Beta-barrel_TonB_sf"/>
</dbReference>
<dbReference type="SUPFAM" id="SSF49464">
    <property type="entry name" value="Carboxypeptidase regulatory domain-like"/>
    <property type="match status" value="1"/>
</dbReference>
<evidence type="ECO:0000256" key="1">
    <source>
        <dbReference type="ARBA" id="ARBA00004571"/>
    </source>
</evidence>
<dbReference type="SUPFAM" id="SSF56935">
    <property type="entry name" value="Porins"/>
    <property type="match status" value="1"/>
</dbReference>
<keyword evidence="6 8" id="KW-0472">Membrane</keyword>
<evidence type="ECO:0000256" key="5">
    <source>
        <dbReference type="ARBA" id="ARBA00023077"/>
    </source>
</evidence>